<dbReference type="InterPro" id="IPR036513">
    <property type="entry name" value="STAS_dom_sf"/>
</dbReference>
<comment type="caution">
    <text evidence="2">The sequence shown here is derived from an EMBL/GenBank/DDBJ whole genome shotgun (WGS) entry which is preliminary data.</text>
</comment>
<name>A0A4R6RSU8_LABRH</name>
<evidence type="ECO:0000259" key="1">
    <source>
        <dbReference type="PROSITE" id="PS50801"/>
    </source>
</evidence>
<dbReference type="EMBL" id="SNXZ01000011">
    <property type="protein sequence ID" value="TDP89900.1"/>
    <property type="molecule type" value="Genomic_DNA"/>
</dbReference>
<dbReference type="Proteomes" id="UP000295444">
    <property type="component" value="Unassembled WGS sequence"/>
</dbReference>
<organism evidence="2 3">
    <name type="scientific">Labedaea rhizosphaerae</name>
    <dbReference type="NCBI Taxonomy" id="598644"/>
    <lineage>
        <taxon>Bacteria</taxon>
        <taxon>Bacillati</taxon>
        <taxon>Actinomycetota</taxon>
        <taxon>Actinomycetes</taxon>
        <taxon>Pseudonocardiales</taxon>
        <taxon>Pseudonocardiaceae</taxon>
        <taxon>Labedaea</taxon>
    </lineage>
</organism>
<gene>
    <name evidence="2" type="ORF">EV186_11125</name>
</gene>
<dbReference type="PROSITE" id="PS50801">
    <property type="entry name" value="STAS"/>
    <property type="match status" value="1"/>
</dbReference>
<proteinExistence type="predicted"/>
<feature type="domain" description="STAS" evidence="1">
    <location>
        <begin position="12"/>
        <end position="118"/>
    </location>
</feature>
<reference evidence="2 3" key="1">
    <citation type="submission" date="2019-03" db="EMBL/GenBank/DDBJ databases">
        <title>Genomic Encyclopedia of Type Strains, Phase IV (KMG-IV): sequencing the most valuable type-strain genomes for metagenomic binning, comparative biology and taxonomic classification.</title>
        <authorList>
            <person name="Goeker M."/>
        </authorList>
    </citation>
    <scope>NUCLEOTIDE SEQUENCE [LARGE SCALE GENOMIC DNA]</scope>
    <source>
        <strain evidence="2 3">DSM 45361</strain>
    </source>
</reference>
<evidence type="ECO:0000313" key="2">
    <source>
        <dbReference type="EMBL" id="TDP89900.1"/>
    </source>
</evidence>
<dbReference type="Gene3D" id="3.30.750.24">
    <property type="entry name" value="STAS domain"/>
    <property type="match status" value="1"/>
</dbReference>
<dbReference type="SUPFAM" id="SSF52091">
    <property type="entry name" value="SpoIIaa-like"/>
    <property type="match status" value="1"/>
</dbReference>
<dbReference type="InterPro" id="IPR002645">
    <property type="entry name" value="STAS_dom"/>
</dbReference>
<accession>A0A4R6RSU8</accession>
<dbReference type="CDD" id="cd07043">
    <property type="entry name" value="STAS_anti-anti-sigma_factors"/>
    <property type="match status" value="1"/>
</dbReference>
<dbReference type="Pfam" id="PF01740">
    <property type="entry name" value="STAS"/>
    <property type="match status" value="1"/>
</dbReference>
<dbReference type="AlphaFoldDB" id="A0A4R6RSU8"/>
<keyword evidence="3" id="KW-1185">Reference proteome</keyword>
<sequence>MIRPAWDAGTPAVRVSRHRSDMTVVTVTGALDQPTVRALERVLRQDRTPRLIVDLSAVPELTPAAAGTISRAHARARAEQRRFSVVVPQRAAAKVLAATHAGPQLMRFLTLSDAMRETPPVLLR</sequence>
<protein>
    <submittedName>
        <fullName evidence="2">Anti-anti-sigma regulatory factor</fullName>
    </submittedName>
</protein>
<evidence type="ECO:0000313" key="3">
    <source>
        <dbReference type="Proteomes" id="UP000295444"/>
    </source>
</evidence>